<evidence type="ECO:0000259" key="5">
    <source>
        <dbReference type="PROSITE" id="PS51925"/>
    </source>
</evidence>
<reference evidence="6 7" key="1">
    <citation type="journal article" date="2021" name="bioRxiv">
        <title>Chromosome-scale and haplotype-resolved genome assembly of a tetraploid potato cultivar.</title>
        <authorList>
            <person name="Sun H."/>
            <person name="Jiao W.-B."/>
            <person name="Krause K."/>
            <person name="Campoy J.A."/>
            <person name="Goel M."/>
            <person name="Folz-Donahue K."/>
            <person name="Kukat C."/>
            <person name="Huettel B."/>
            <person name="Schneeberger K."/>
        </authorList>
    </citation>
    <scope>NUCLEOTIDE SEQUENCE [LARGE SCALE GENOMIC DNA]</scope>
    <source>
        <strain evidence="6">SolTubOtavaFocal</strain>
        <tissue evidence="6">Leaves</tissue>
    </source>
</reference>
<dbReference type="SUPFAM" id="SSF47592">
    <property type="entry name" value="SWIB/MDM2 domain"/>
    <property type="match status" value="1"/>
</dbReference>
<dbReference type="InterPro" id="IPR045894">
    <property type="entry name" value="At5g08430-like"/>
</dbReference>
<evidence type="ECO:0000256" key="3">
    <source>
        <dbReference type="ARBA" id="ARBA00022833"/>
    </source>
</evidence>
<proteinExistence type="predicted"/>
<dbReference type="InterPro" id="IPR011011">
    <property type="entry name" value="Znf_FYVE_PHD"/>
</dbReference>
<name>A0ABQ7WXC1_SOLTU</name>
<keyword evidence="3" id="KW-0862">Zinc</keyword>
<dbReference type="Pfam" id="PF02201">
    <property type="entry name" value="SWIB"/>
    <property type="match status" value="1"/>
</dbReference>
<evidence type="ECO:0000256" key="1">
    <source>
        <dbReference type="ARBA" id="ARBA00022723"/>
    </source>
</evidence>
<dbReference type="InterPro" id="IPR036885">
    <property type="entry name" value="SWIB_MDM2_dom_sf"/>
</dbReference>
<accession>A0ABQ7WXC1</accession>
<dbReference type="PANTHER" id="PTHR46851:SF15">
    <property type="entry name" value="ZINC FINGER CCCH DOMAIN-CONTAINING PROTEIN 19-LIKE ISOFORM X1"/>
    <property type="match status" value="1"/>
</dbReference>
<feature type="domain" description="Plus3" evidence="4">
    <location>
        <begin position="389"/>
        <end position="517"/>
    </location>
</feature>
<sequence>MATKRGKKIFNKEELAEDWCFECKDGGELMICDYGKCLKAYHPACVEKDDSWFGLGTFMLEVSSSKPLASESKGFAFWVELVMPGLPSAGYLSYVVCELLHRSGGFTLCAPKGAACSHCIGRIDFVHLKGKNGLCSNCLKLALLVEEDKNIDSDGESVDLRDHETYEGLFREYYQIVKTKEGIDKNKLLAGKAQLDKEKICQINSYSDKRCEKEDEQLSSDNEDFGDGEPQTKRLKKKRCTQLKTKMQSKNNSKKQEFVGWGSKALIDFLLFIGQDTREKLSKYDVSSIVTKYIEDHSLIHPVKKTRILCDVQLEAVFGKKMVNRCKILSLLESHFVDNEERLKNDELDDDLEDDDTEILVAPKTEVKVEQNKISSNWYSTAAQSQFAALIPENINLIYLKKSLVMELIKQPESIETKIIGSFVRVKLDPCDSEQCNSHQLMQITGIKLGSSDTCNSGSSIQVSNMAGDVSLTKLSDAEISEEECNVFREKVKAGLLKKLTIVRIHPFPKSDYPWSYSCILHVLSCDPSGGKDLVEPGWVELEQKAEILHEDITKHSLEKRHILQQPWYLSFKLLTNPVVIPEEVEPFKSEQEDGASCSGC</sequence>
<protein>
    <submittedName>
        <fullName evidence="6">Uncharacterized protein</fullName>
    </submittedName>
</protein>
<dbReference type="SUPFAM" id="SSF159042">
    <property type="entry name" value="Plus3-like"/>
    <property type="match status" value="1"/>
</dbReference>
<dbReference type="CDD" id="cd10567">
    <property type="entry name" value="SWIB-MDM2_like"/>
    <property type="match status" value="1"/>
</dbReference>
<comment type="caution">
    <text evidence="6">The sequence shown here is derived from an EMBL/GenBank/DDBJ whole genome shotgun (WGS) entry which is preliminary data.</text>
</comment>
<organism evidence="6 7">
    <name type="scientific">Solanum tuberosum</name>
    <name type="common">Potato</name>
    <dbReference type="NCBI Taxonomy" id="4113"/>
    <lineage>
        <taxon>Eukaryota</taxon>
        <taxon>Viridiplantae</taxon>
        <taxon>Streptophyta</taxon>
        <taxon>Embryophyta</taxon>
        <taxon>Tracheophyta</taxon>
        <taxon>Spermatophyta</taxon>
        <taxon>Magnoliopsida</taxon>
        <taxon>eudicotyledons</taxon>
        <taxon>Gunneridae</taxon>
        <taxon>Pentapetalae</taxon>
        <taxon>asterids</taxon>
        <taxon>lamiids</taxon>
        <taxon>Solanales</taxon>
        <taxon>Solanaceae</taxon>
        <taxon>Solanoideae</taxon>
        <taxon>Solaneae</taxon>
        <taxon>Solanum</taxon>
    </lineage>
</organism>
<evidence type="ECO:0000256" key="2">
    <source>
        <dbReference type="ARBA" id="ARBA00022771"/>
    </source>
</evidence>
<dbReference type="InterPro" id="IPR036128">
    <property type="entry name" value="Plus3-like_sf"/>
</dbReference>
<dbReference type="SMART" id="SM00719">
    <property type="entry name" value="Plus3"/>
    <property type="match status" value="1"/>
</dbReference>
<dbReference type="PROSITE" id="PS51360">
    <property type="entry name" value="PLUS3"/>
    <property type="match status" value="1"/>
</dbReference>
<evidence type="ECO:0000313" key="7">
    <source>
        <dbReference type="Proteomes" id="UP000826656"/>
    </source>
</evidence>
<evidence type="ECO:0000259" key="4">
    <source>
        <dbReference type="PROSITE" id="PS51360"/>
    </source>
</evidence>
<keyword evidence="2" id="KW-0863">Zinc-finger</keyword>
<gene>
    <name evidence="6" type="ORF">KY290_004220</name>
</gene>
<feature type="domain" description="DM2" evidence="5">
    <location>
        <begin position="258"/>
        <end position="338"/>
    </location>
</feature>
<dbReference type="InterPro" id="IPR013083">
    <property type="entry name" value="Znf_RING/FYVE/PHD"/>
</dbReference>
<evidence type="ECO:0000313" key="6">
    <source>
        <dbReference type="EMBL" id="KAH0784622.1"/>
    </source>
</evidence>
<dbReference type="Pfam" id="PF03126">
    <property type="entry name" value="Plus-3"/>
    <property type="match status" value="1"/>
</dbReference>
<keyword evidence="7" id="KW-1185">Reference proteome</keyword>
<dbReference type="EMBL" id="JAIVGD010000001">
    <property type="protein sequence ID" value="KAH0784622.1"/>
    <property type="molecule type" value="Genomic_DNA"/>
</dbReference>
<dbReference type="InterPro" id="IPR004343">
    <property type="entry name" value="Plus-3_dom"/>
</dbReference>
<dbReference type="Proteomes" id="UP000826656">
    <property type="component" value="Unassembled WGS sequence"/>
</dbReference>
<dbReference type="PROSITE" id="PS51925">
    <property type="entry name" value="SWIB_MDM2"/>
    <property type="match status" value="1"/>
</dbReference>
<dbReference type="Gene3D" id="3.30.40.10">
    <property type="entry name" value="Zinc/RING finger domain, C3HC4 (zinc finger)"/>
    <property type="match status" value="1"/>
</dbReference>
<dbReference type="Gene3D" id="1.10.245.10">
    <property type="entry name" value="SWIB/MDM2 domain"/>
    <property type="match status" value="1"/>
</dbReference>
<dbReference type="PANTHER" id="PTHR46851">
    <property type="entry name" value="OS01G0884500 PROTEIN"/>
    <property type="match status" value="1"/>
</dbReference>
<dbReference type="InterPro" id="IPR003121">
    <property type="entry name" value="SWIB_MDM2_domain"/>
</dbReference>
<dbReference type="SUPFAM" id="SSF57903">
    <property type="entry name" value="FYVE/PHD zinc finger"/>
    <property type="match status" value="1"/>
</dbReference>
<keyword evidence="1" id="KW-0479">Metal-binding</keyword>
<dbReference type="Gene3D" id="3.90.70.200">
    <property type="entry name" value="Plus-3 domain"/>
    <property type="match status" value="1"/>
</dbReference>